<protein>
    <submittedName>
        <fullName evidence="2">Uncharacterized protein</fullName>
    </submittedName>
</protein>
<dbReference type="Proteomes" id="UP000887565">
    <property type="component" value="Unplaced"/>
</dbReference>
<keyword evidence="1" id="KW-1185">Reference proteome</keyword>
<dbReference type="WBParaSite" id="nRc.2.0.1.t30083-RA">
    <property type="protein sequence ID" value="nRc.2.0.1.t30083-RA"/>
    <property type="gene ID" value="nRc.2.0.1.g30083"/>
</dbReference>
<proteinExistence type="predicted"/>
<dbReference type="AlphaFoldDB" id="A0A915JVH8"/>
<organism evidence="1 2">
    <name type="scientific">Romanomermis culicivorax</name>
    <name type="common">Nematode worm</name>
    <dbReference type="NCBI Taxonomy" id="13658"/>
    <lineage>
        <taxon>Eukaryota</taxon>
        <taxon>Metazoa</taxon>
        <taxon>Ecdysozoa</taxon>
        <taxon>Nematoda</taxon>
        <taxon>Enoplea</taxon>
        <taxon>Dorylaimia</taxon>
        <taxon>Mermithida</taxon>
        <taxon>Mermithoidea</taxon>
        <taxon>Mermithidae</taxon>
        <taxon>Romanomermis</taxon>
    </lineage>
</organism>
<accession>A0A915JVH8</accession>
<evidence type="ECO:0000313" key="2">
    <source>
        <dbReference type="WBParaSite" id="nRc.2.0.1.t30083-RA"/>
    </source>
</evidence>
<reference evidence="2" key="1">
    <citation type="submission" date="2022-11" db="UniProtKB">
        <authorList>
            <consortium name="WormBaseParasite"/>
        </authorList>
    </citation>
    <scope>IDENTIFICATION</scope>
</reference>
<evidence type="ECO:0000313" key="1">
    <source>
        <dbReference type="Proteomes" id="UP000887565"/>
    </source>
</evidence>
<sequence>MVESRSISDRIGFGSKRFVSLDPIQQMTIIRICCEYSSAKFSGLSPNCINKATFVANSLAKKIFREICRQFNNFSVKEQVEVKNEEIFSTNVEREWSNKRKKQFIGQKSLEPVAEVLTRQVGIFKVVFLFRKTYGGIILSVLLQPIIPKHLFNEV</sequence>
<name>A0A915JVH8_ROMCU</name>